<organism evidence="6 7">
    <name type="scientific">Psychrosphaera aquimarina</name>
    <dbReference type="NCBI Taxonomy" id="2044854"/>
    <lineage>
        <taxon>Bacteria</taxon>
        <taxon>Pseudomonadati</taxon>
        <taxon>Pseudomonadota</taxon>
        <taxon>Gammaproteobacteria</taxon>
        <taxon>Alteromonadales</taxon>
        <taxon>Pseudoalteromonadaceae</taxon>
        <taxon>Psychrosphaera</taxon>
    </lineage>
</organism>
<dbReference type="CDD" id="cd07138">
    <property type="entry name" value="ALDH_CddD_SSP0762"/>
    <property type="match status" value="1"/>
</dbReference>
<protein>
    <submittedName>
        <fullName evidence="6">Aldehyde dehydrogenase family protein</fullName>
    </submittedName>
</protein>
<dbReference type="Gene3D" id="3.40.309.10">
    <property type="entry name" value="Aldehyde Dehydrogenase, Chain A, domain 2"/>
    <property type="match status" value="1"/>
</dbReference>
<feature type="domain" description="Aldehyde dehydrogenase" evidence="5">
    <location>
        <begin position="14"/>
        <end position="469"/>
    </location>
</feature>
<gene>
    <name evidence="6" type="ORF">RT723_09580</name>
</gene>
<proteinExistence type="inferred from homology"/>
<comment type="caution">
    <text evidence="6">The sequence shown here is derived from an EMBL/GenBank/DDBJ whole genome shotgun (WGS) entry which is preliminary data.</text>
</comment>
<dbReference type="Proteomes" id="UP001257914">
    <property type="component" value="Unassembled WGS sequence"/>
</dbReference>
<dbReference type="PANTHER" id="PTHR42804:SF1">
    <property type="entry name" value="ALDEHYDE DEHYDROGENASE-RELATED"/>
    <property type="match status" value="1"/>
</dbReference>
<dbReference type="InterPro" id="IPR029510">
    <property type="entry name" value="Ald_DH_CS_GLU"/>
</dbReference>
<dbReference type="InterPro" id="IPR016161">
    <property type="entry name" value="Ald_DH/histidinol_DH"/>
</dbReference>
<dbReference type="Pfam" id="PF00171">
    <property type="entry name" value="Aldedh"/>
    <property type="match status" value="1"/>
</dbReference>
<dbReference type="PROSITE" id="PS00687">
    <property type="entry name" value="ALDEHYDE_DEHYDR_GLU"/>
    <property type="match status" value="1"/>
</dbReference>
<keyword evidence="7" id="KW-1185">Reference proteome</keyword>
<dbReference type="RefSeq" id="WP_315946840.1">
    <property type="nucleotide sequence ID" value="NZ_JAWCUA010000007.1"/>
</dbReference>
<evidence type="ECO:0000313" key="7">
    <source>
        <dbReference type="Proteomes" id="UP001257914"/>
    </source>
</evidence>
<evidence type="ECO:0000313" key="6">
    <source>
        <dbReference type="EMBL" id="MDU0113240.1"/>
    </source>
</evidence>
<dbReference type="PANTHER" id="PTHR42804">
    <property type="entry name" value="ALDEHYDE DEHYDROGENASE"/>
    <property type="match status" value="1"/>
</dbReference>
<evidence type="ECO:0000256" key="3">
    <source>
        <dbReference type="PROSITE-ProRule" id="PRU10007"/>
    </source>
</evidence>
<dbReference type="InterPro" id="IPR016163">
    <property type="entry name" value="Ald_DH_C"/>
</dbReference>
<dbReference type="EMBL" id="JAWCUA010000007">
    <property type="protein sequence ID" value="MDU0113240.1"/>
    <property type="molecule type" value="Genomic_DNA"/>
</dbReference>
<evidence type="ECO:0000256" key="2">
    <source>
        <dbReference type="ARBA" id="ARBA00023002"/>
    </source>
</evidence>
<dbReference type="InterPro" id="IPR016162">
    <property type="entry name" value="Ald_DH_N"/>
</dbReference>
<feature type="active site" evidence="3">
    <location>
        <position position="247"/>
    </location>
</feature>
<accession>A0ABU3R1D9</accession>
<sequence>MCKTINSHFINGAWVQESKPAALYLKNPATGLDNITLMLASHELAETAIQSAHDAIPTWQQYSSNERAEFINNIVIELKKRRTPLIDSIVNELGCPREFTTEVQVDDPIDAFEQHVQWTKDIQHEQVIDENLTIYKEAIGVCSIITPWNYPLHQLIAKVAPALAAGCTMVVKPSEFTPTSALLLTQAIEAANLPKGVFNLVIGSGRDVGPVLTTHPLVKCISFIGSTAVGKHIQSVAAGSVKRVLLELGGKSPYLICPTTQLESAINLGIEDVMANSGQTCVALTRMFIHESQFEQAKQLAKQSASSLSVGDPDTKDTFMGPVINQNQLDNISSAVERAKNEGAEIIYGGNRIDQTGYYYQPTVITNLPHDAQLAQQEIFGPVLVLFKYKTIDEAIQLCNDTPYGLSARVWSDDTEQSKKLARKIDAGQVYINGAFWHNAAPFGGYKESGNGRELGPSAIEEFFEIKSIIV</sequence>
<evidence type="ECO:0000259" key="5">
    <source>
        <dbReference type="Pfam" id="PF00171"/>
    </source>
</evidence>
<evidence type="ECO:0000256" key="1">
    <source>
        <dbReference type="ARBA" id="ARBA00009986"/>
    </source>
</evidence>
<dbReference type="InterPro" id="IPR015590">
    <property type="entry name" value="Aldehyde_DH_dom"/>
</dbReference>
<dbReference type="Gene3D" id="3.40.605.10">
    <property type="entry name" value="Aldehyde Dehydrogenase, Chain A, domain 1"/>
    <property type="match status" value="1"/>
</dbReference>
<name>A0ABU3R1D9_9GAMM</name>
<dbReference type="SUPFAM" id="SSF53720">
    <property type="entry name" value="ALDH-like"/>
    <property type="match status" value="1"/>
</dbReference>
<evidence type="ECO:0000256" key="4">
    <source>
        <dbReference type="RuleBase" id="RU003345"/>
    </source>
</evidence>
<reference evidence="6 7" key="1">
    <citation type="submission" date="2023-10" db="EMBL/GenBank/DDBJ databases">
        <title>Psychrosphaera aquimaarina strain SW33 isolated from seawater.</title>
        <authorList>
            <person name="Bayburt H."/>
            <person name="Kim J.M."/>
            <person name="Choi B.J."/>
            <person name="Jeon C.O."/>
        </authorList>
    </citation>
    <scope>NUCLEOTIDE SEQUENCE [LARGE SCALE GENOMIC DNA]</scope>
    <source>
        <strain evidence="6 7">KCTC 52743</strain>
    </source>
</reference>
<comment type="similarity">
    <text evidence="1 4">Belongs to the aldehyde dehydrogenase family.</text>
</comment>
<keyword evidence="2 4" id="KW-0560">Oxidoreductase</keyword>